<keyword evidence="3" id="KW-1185">Reference proteome</keyword>
<sequence>MELCWFGVNPGDCHKTSYVRRTGLKNLADFTDEERNLLLWRGGKRECVTDAEQLQICYHHNAKLGTIFEKRFTKCCNLFKIHKRNVKGGHKISLHLATKLVDLRYECVPGWQLCRTCYDNAQKDETIVDKETSQSEHEPNKLDSTTTDFSTDEIDSDEARNLSRDSLNRSLESIGGSPITTHSMPKHRRVSYVNEKIDRTVGCLKRSFAAAVGVEESSLVAENEKCSKGSVSEEMKKKASDLDKLTEQMREKLTLGTTTSEEKIKILTLTPESWSIPKAASYFCVSEYLIRQARELKKSRGILGTPNKNHGKPLPISTAEQ</sequence>
<dbReference type="OrthoDB" id="10668888at2759"/>
<feature type="region of interest" description="Disordered" evidence="1">
    <location>
        <begin position="128"/>
        <end position="162"/>
    </location>
</feature>
<evidence type="ECO:0000313" key="3">
    <source>
        <dbReference type="Proteomes" id="UP001152795"/>
    </source>
</evidence>
<feature type="compositionally biased region" description="Basic and acidic residues" evidence="1">
    <location>
        <begin position="128"/>
        <end position="141"/>
    </location>
</feature>
<accession>A0A6S7JH77</accession>
<feature type="non-terminal residue" evidence="2">
    <location>
        <position position="321"/>
    </location>
</feature>
<name>A0A6S7JH77_PARCT</name>
<dbReference type="AlphaFoldDB" id="A0A6S7JH77"/>
<reference evidence="2" key="1">
    <citation type="submission" date="2020-04" db="EMBL/GenBank/DDBJ databases">
        <authorList>
            <person name="Alioto T."/>
            <person name="Alioto T."/>
            <person name="Gomez Garrido J."/>
        </authorList>
    </citation>
    <scope>NUCLEOTIDE SEQUENCE</scope>
    <source>
        <strain evidence="2">A484AB</strain>
    </source>
</reference>
<feature type="region of interest" description="Disordered" evidence="1">
    <location>
        <begin position="300"/>
        <end position="321"/>
    </location>
</feature>
<gene>
    <name evidence="2" type="ORF">PACLA_8A048269</name>
</gene>
<dbReference type="EMBL" id="CACRXK020016829">
    <property type="protein sequence ID" value="CAB4030387.1"/>
    <property type="molecule type" value="Genomic_DNA"/>
</dbReference>
<evidence type="ECO:0000313" key="2">
    <source>
        <dbReference type="EMBL" id="CAB4030387.1"/>
    </source>
</evidence>
<protein>
    <submittedName>
        <fullName evidence="2">Uncharacterized protein</fullName>
    </submittedName>
</protein>
<dbReference type="Proteomes" id="UP001152795">
    <property type="component" value="Unassembled WGS sequence"/>
</dbReference>
<organism evidence="2 3">
    <name type="scientific">Paramuricea clavata</name>
    <name type="common">Red gorgonian</name>
    <name type="synonym">Violescent sea-whip</name>
    <dbReference type="NCBI Taxonomy" id="317549"/>
    <lineage>
        <taxon>Eukaryota</taxon>
        <taxon>Metazoa</taxon>
        <taxon>Cnidaria</taxon>
        <taxon>Anthozoa</taxon>
        <taxon>Octocorallia</taxon>
        <taxon>Malacalcyonacea</taxon>
        <taxon>Plexauridae</taxon>
        <taxon>Paramuricea</taxon>
    </lineage>
</organism>
<proteinExistence type="predicted"/>
<comment type="caution">
    <text evidence="2">The sequence shown here is derived from an EMBL/GenBank/DDBJ whole genome shotgun (WGS) entry which is preliminary data.</text>
</comment>
<evidence type="ECO:0000256" key="1">
    <source>
        <dbReference type="SAM" id="MobiDB-lite"/>
    </source>
</evidence>